<organism evidence="1 2">
    <name type="scientific">Coniosporium uncinatum</name>
    <dbReference type="NCBI Taxonomy" id="93489"/>
    <lineage>
        <taxon>Eukaryota</taxon>
        <taxon>Fungi</taxon>
        <taxon>Dikarya</taxon>
        <taxon>Ascomycota</taxon>
        <taxon>Pezizomycotina</taxon>
        <taxon>Dothideomycetes</taxon>
        <taxon>Dothideomycetes incertae sedis</taxon>
        <taxon>Coniosporium</taxon>
    </lineage>
</organism>
<accession>A0ACC3DD47</accession>
<evidence type="ECO:0000313" key="1">
    <source>
        <dbReference type="EMBL" id="KAK3065312.1"/>
    </source>
</evidence>
<comment type="caution">
    <text evidence="1">The sequence shown here is derived from an EMBL/GenBank/DDBJ whole genome shotgun (WGS) entry which is preliminary data.</text>
</comment>
<protein>
    <submittedName>
        <fullName evidence="1">Uncharacterized protein</fullName>
    </submittedName>
</protein>
<sequence>MAKGKILSTITESWSTFTPNEKRNVALYIAGIMLYKFGLEAFNGSITALATNRYDYEADLAGRAANTFERVGLLTGLNQAFQCVGSIMIAPLIKKFPTKNVLSCAVLIFGLFTAILLIVDAATGGTFIPDRLRINGRPSTDDFSYYGDYNTDGIIPIYCITGITYGMVELIRRTIPRDIVGGNVQKLRRMDSLVHIFYEVSGTGAAFCTALALIPRFGNNMSFFITPVFFTLAAVVWFFINSTTFESTLEKQEAQKASYFKMFYMSGYLFLESIWTGAKIIFTSRKFVWLLPGYSLALYGHRYLENGVSPAIARRYLGQSAWSQIMVGGSNCGELLGALFVFLFTNLVQTPMPWLRIDALMLLIPWYLPYYYPQRNQVRYAWIVAATFIPVSFGWAAGDVSLAAYIQASLARRESTSKNVSALGAVMAFLYSTYIVIYAITSPLLGQYIDRVSTANGGDIRIAIRNVAGVQFTVITVLIFASTFIPKGALAFNPKMLNDERLDHDLDKEAMVQNASSVANSAPIESSVKTVEHGSDSDIPDEKRDLDYNNYNGNNNNNRY</sequence>
<gene>
    <name evidence="1" type="ORF">LTS18_001063</name>
</gene>
<dbReference type="EMBL" id="JAWDJW010006339">
    <property type="protein sequence ID" value="KAK3065312.1"/>
    <property type="molecule type" value="Genomic_DNA"/>
</dbReference>
<evidence type="ECO:0000313" key="2">
    <source>
        <dbReference type="Proteomes" id="UP001186974"/>
    </source>
</evidence>
<reference evidence="1" key="1">
    <citation type="submission" date="2024-09" db="EMBL/GenBank/DDBJ databases">
        <title>Black Yeasts Isolated from many extreme environments.</title>
        <authorList>
            <person name="Coleine C."/>
            <person name="Stajich J.E."/>
            <person name="Selbmann L."/>
        </authorList>
    </citation>
    <scope>NUCLEOTIDE SEQUENCE</scope>
    <source>
        <strain evidence="1">CCFEE 5737</strain>
    </source>
</reference>
<dbReference type="Proteomes" id="UP001186974">
    <property type="component" value="Unassembled WGS sequence"/>
</dbReference>
<keyword evidence="2" id="KW-1185">Reference proteome</keyword>
<proteinExistence type="predicted"/>
<name>A0ACC3DD47_9PEZI</name>